<dbReference type="EMBL" id="MECQ01000003">
    <property type="protein sequence ID" value="ODV53744.1"/>
    <property type="molecule type" value="Genomic_DNA"/>
</dbReference>
<keyword evidence="1" id="KW-0732">Signal</keyword>
<dbReference type="AlphaFoldDB" id="A0A1E4QZV9"/>
<evidence type="ECO:0000313" key="2">
    <source>
        <dbReference type="EMBL" id="ODV53744.1"/>
    </source>
</evidence>
<accession>A0A1E4QZV9</accession>
<gene>
    <name evidence="2" type="ORF">BG258_20405</name>
</gene>
<dbReference type="PROSITE" id="PS51257">
    <property type="entry name" value="PROKAR_LIPOPROTEIN"/>
    <property type="match status" value="1"/>
</dbReference>
<organism evidence="2 3">
    <name type="scientific">Lysinibacillus fusiformis</name>
    <dbReference type="NCBI Taxonomy" id="28031"/>
    <lineage>
        <taxon>Bacteria</taxon>
        <taxon>Bacillati</taxon>
        <taxon>Bacillota</taxon>
        <taxon>Bacilli</taxon>
        <taxon>Bacillales</taxon>
        <taxon>Bacillaceae</taxon>
        <taxon>Lysinibacillus</taxon>
    </lineage>
</organism>
<reference evidence="2 3" key="1">
    <citation type="submission" date="2016-09" db="EMBL/GenBank/DDBJ databases">
        <title>Draft genome sequence of the soil isolate, Lysinibacillus fusiformis M5, a potential hypoxanthine producer.</title>
        <authorList>
            <person name="Gallegos-Monterrosa R."/>
            <person name="Maroti G."/>
            <person name="Balint B."/>
            <person name="Kovacs A.T."/>
        </authorList>
    </citation>
    <scope>NUCLEOTIDE SEQUENCE [LARGE SCALE GENOMIC DNA]</scope>
    <source>
        <strain evidence="2 3">M5</strain>
    </source>
</reference>
<evidence type="ECO:0000256" key="1">
    <source>
        <dbReference type="SAM" id="SignalP"/>
    </source>
</evidence>
<feature type="chain" id="PRO_5039616365" evidence="1">
    <location>
        <begin position="24"/>
        <end position="312"/>
    </location>
</feature>
<evidence type="ECO:0000313" key="3">
    <source>
        <dbReference type="Proteomes" id="UP000094784"/>
    </source>
</evidence>
<protein>
    <submittedName>
        <fullName evidence="2">Uncharacterized protein</fullName>
    </submittedName>
</protein>
<sequence length="312" mass="35323">MKFFRKMLLPITFAFIISGCSNANNEANDANGEITDEVSHENKNEVAVEEATSKNEEPKGSNNLDLLEIVSFDKEGMIALLGHPQDLYEWEDGQSLSYDGLSISLNSSQKLESLEISSSDYLFNGIKIGDTLDNVREKLGKPTKEGISESGEFFELVYDTVINENITNSVYFTSSNFSSPIDFIGYSTLDTTPLFTTEEVKEMIVGSWVGEEDMMNSDYSDLVYFTENKFVTDSFNGTINGLVRDYKITNFDTIEISDINTDSDKKQWDVQTIEFSPDGSRIDLYRVDSYSGKIYENSRQVYYKYSDTYVVK</sequence>
<comment type="caution">
    <text evidence="2">The sequence shown here is derived from an EMBL/GenBank/DDBJ whole genome shotgun (WGS) entry which is preliminary data.</text>
</comment>
<feature type="signal peptide" evidence="1">
    <location>
        <begin position="1"/>
        <end position="23"/>
    </location>
</feature>
<proteinExistence type="predicted"/>
<name>A0A1E4QZV9_9BACI</name>
<dbReference type="RefSeq" id="WP_069483129.1">
    <property type="nucleotide sequence ID" value="NZ_KV766182.1"/>
</dbReference>
<dbReference type="Proteomes" id="UP000094784">
    <property type="component" value="Unassembled WGS sequence"/>
</dbReference>